<dbReference type="KEGG" id="cpra:CPter91_0318"/>
<evidence type="ECO:0000313" key="1">
    <source>
        <dbReference type="EMBL" id="AMP02718.1"/>
    </source>
</evidence>
<dbReference type="AlphaFoldDB" id="A0A127PY45"/>
<protein>
    <submittedName>
        <fullName evidence="1">Uncharacterized protein</fullName>
    </submittedName>
</protein>
<sequence>MKMGSVAEANGKTWFNAVAMLAAHRHLACLMVDQWPT</sequence>
<name>A0A127PY45_9BURK</name>
<evidence type="ECO:0000313" key="2">
    <source>
        <dbReference type="Proteomes" id="UP000074561"/>
    </source>
</evidence>
<reference evidence="1 2" key="1">
    <citation type="submission" date="2015-11" db="EMBL/GenBank/DDBJ databases">
        <title>Exploring the genomic traits of fungus-feeding bacterial genus Collimonas.</title>
        <authorList>
            <person name="Song C."/>
            <person name="Schmidt R."/>
            <person name="de Jager V."/>
            <person name="Krzyzanowska D."/>
            <person name="Jongedijk E."/>
            <person name="Cankar K."/>
            <person name="Beekwilder J."/>
            <person name="van Veen A."/>
            <person name="de Boer W."/>
            <person name="van Veen J.A."/>
            <person name="Garbeva P."/>
        </authorList>
    </citation>
    <scope>NUCLEOTIDE SEQUENCE [LARGE SCALE GENOMIC DNA]</scope>
    <source>
        <strain evidence="1 2">Ter91</strain>
    </source>
</reference>
<proteinExistence type="predicted"/>
<gene>
    <name evidence="1" type="ORF">CPter91_0318</name>
</gene>
<dbReference type="EMBL" id="CP013234">
    <property type="protein sequence ID" value="AMP02718.1"/>
    <property type="molecule type" value="Genomic_DNA"/>
</dbReference>
<accession>A0A127PY45</accession>
<organism evidence="1 2">
    <name type="scientific">Collimonas pratensis</name>
    <dbReference type="NCBI Taxonomy" id="279113"/>
    <lineage>
        <taxon>Bacteria</taxon>
        <taxon>Pseudomonadati</taxon>
        <taxon>Pseudomonadota</taxon>
        <taxon>Betaproteobacteria</taxon>
        <taxon>Burkholderiales</taxon>
        <taxon>Oxalobacteraceae</taxon>
        <taxon>Collimonas</taxon>
    </lineage>
</organism>
<dbReference type="Proteomes" id="UP000074561">
    <property type="component" value="Chromosome"/>
</dbReference>